<dbReference type="EMBL" id="DYZF01000045">
    <property type="protein sequence ID" value="HJE50725.1"/>
    <property type="molecule type" value="Genomic_DNA"/>
</dbReference>
<reference evidence="1" key="1">
    <citation type="journal article" date="2021" name="PeerJ">
        <title>Extensive microbial diversity within the chicken gut microbiome revealed by metagenomics and culture.</title>
        <authorList>
            <person name="Gilroy R."/>
            <person name="Ravi A."/>
            <person name="Getino M."/>
            <person name="Pursley I."/>
            <person name="Horton D.L."/>
            <person name="Alikhan N.F."/>
            <person name="Baker D."/>
            <person name="Gharbi K."/>
            <person name="Hall N."/>
            <person name="Watson M."/>
            <person name="Adriaenssens E.M."/>
            <person name="Foster-Nyarko E."/>
            <person name="Jarju S."/>
            <person name="Secka A."/>
            <person name="Antonio M."/>
            <person name="Oren A."/>
            <person name="Chaudhuri R.R."/>
            <person name="La Ragione R."/>
            <person name="Hildebrand F."/>
            <person name="Pallen M.J."/>
        </authorList>
    </citation>
    <scope>NUCLEOTIDE SEQUENCE</scope>
    <source>
        <strain evidence="1">ChiGjej3B3-7470</strain>
    </source>
</reference>
<gene>
    <name evidence="1" type="ORF">K8V15_01875</name>
</gene>
<dbReference type="Proteomes" id="UP000712713">
    <property type="component" value="Unassembled WGS sequence"/>
</dbReference>
<sequence length="253" mass="27248">MAQKGPLALRLWKFKTAYIEGSETPVDDLGFLARHRETLRHLHVHGDQLLDVGQVNQLTALETATIDAPATRPLELRRLRRLSSLVVVRDEEDRGNALVIDWTGAPQLLSVELDPATADDIAALEAQTALEEVDLSNPARLPDTLPGSVYSLSLEGVIPAPTRPLALPALEELDLLDVSGLRDFTFLAGSGALSRLEVFGAIGLVSLAGLRFEPGAHVYLGGCPDLVDISALDGVPQIDLEIRDCPHLPQVGQ</sequence>
<proteinExistence type="predicted"/>
<dbReference type="AlphaFoldDB" id="A0A921EN82"/>
<comment type="caution">
    <text evidence="1">The sequence shown here is derived from an EMBL/GenBank/DDBJ whole genome shotgun (WGS) entry which is preliminary data.</text>
</comment>
<organism evidence="1 2">
    <name type="scientific">Tessaracoccus flavescens</name>
    <dbReference type="NCBI Taxonomy" id="399497"/>
    <lineage>
        <taxon>Bacteria</taxon>
        <taxon>Bacillati</taxon>
        <taxon>Actinomycetota</taxon>
        <taxon>Actinomycetes</taxon>
        <taxon>Propionibacteriales</taxon>
        <taxon>Propionibacteriaceae</taxon>
        <taxon>Tessaracoccus</taxon>
    </lineage>
</organism>
<accession>A0A921EN82</accession>
<evidence type="ECO:0000313" key="1">
    <source>
        <dbReference type="EMBL" id="HJE50725.1"/>
    </source>
</evidence>
<name>A0A921EN82_9ACTN</name>
<reference evidence="1" key="2">
    <citation type="submission" date="2021-09" db="EMBL/GenBank/DDBJ databases">
        <authorList>
            <person name="Gilroy R."/>
        </authorList>
    </citation>
    <scope>NUCLEOTIDE SEQUENCE</scope>
    <source>
        <strain evidence="1">ChiGjej3B3-7470</strain>
    </source>
</reference>
<protein>
    <recommendedName>
        <fullName evidence="3">Leucine-rich repeat domain-containing protein</fullName>
    </recommendedName>
</protein>
<evidence type="ECO:0000313" key="2">
    <source>
        <dbReference type="Proteomes" id="UP000712713"/>
    </source>
</evidence>
<evidence type="ECO:0008006" key="3">
    <source>
        <dbReference type="Google" id="ProtNLM"/>
    </source>
</evidence>